<protein>
    <recommendedName>
        <fullName evidence="4">3'(2'),5'-bisphosphate nucleotidase CysQ</fullName>
        <ecNumber evidence="4">3.1.3.7</ecNumber>
    </recommendedName>
    <alternativeName>
        <fullName evidence="4">3'(2'),5-bisphosphonucleoside 3'(2')-phosphohydrolase</fullName>
    </alternativeName>
    <alternativeName>
        <fullName evidence="4">3'-phosphoadenosine 5'-phosphate phosphatase</fullName>
        <shortName evidence="4">PAP phosphatase</shortName>
    </alternativeName>
</protein>
<dbReference type="EC" id="3.1.3.7" evidence="4"/>
<feature type="binding site" evidence="5">
    <location>
        <position position="87"/>
    </location>
    <ligand>
        <name>Mg(2+)</name>
        <dbReference type="ChEBI" id="CHEBI:18420"/>
        <label>1</label>
        <note>catalytic</note>
    </ligand>
</feature>
<organism evidence="6 7">
    <name type="scientific">Mucilaginibacter straminoryzae</name>
    <dbReference type="NCBI Taxonomy" id="2932774"/>
    <lineage>
        <taxon>Bacteria</taxon>
        <taxon>Pseudomonadati</taxon>
        <taxon>Bacteroidota</taxon>
        <taxon>Sphingobacteriia</taxon>
        <taxon>Sphingobacteriales</taxon>
        <taxon>Sphingobacteriaceae</taxon>
        <taxon>Mucilaginibacter</taxon>
    </lineage>
</organism>
<feature type="binding site" evidence="4 5">
    <location>
        <position position="90"/>
    </location>
    <ligand>
        <name>Mg(2+)</name>
        <dbReference type="ChEBI" id="CHEBI:18420"/>
        <label>2</label>
    </ligand>
</feature>
<keyword evidence="3 4" id="KW-0460">Magnesium</keyword>
<dbReference type="Gene3D" id="3.30.540.10">
    <property type="entry name" value="Fructose-1,6-Bisphosphatase, subunit A, domain 1"/>
    <property type="match status" value="1"/>
</dbReference>
<keyword evidence="2 4" id="KW-0479">Metal-binding</keyword>
<dbReference type="InterPro" id="IPR000760">
    <property type="entry name" value="Inositol_monophosphatase-like"/>
</dbReference>
<accession>A0A9X1X4W5</accession>
<feature type="binding site" evidence="4">
    <location>
        <position position="67"/>
    </location>
    <ligand>
        <name>Mg(2+)</name>
        <dbReference type="ChEBI" id="CHEBI:18420"/>
        <label>1</label>
    </ligand>
</feature>
<evidence type="ECO:0000256" key="3">
    <source>
        <dbReference type="ARBA" id="ARBA00022842"/>
    </source>
</evidence>
<dbReference type="GO" id="GO:0008441">
    <property type="term" value="F:3'(2'),5'-bisphosphate nucleotidase activity"/>
    <property type="evidence" value="ECO:0007669"/>
    <property type="project" value="UniProtKB-UniRule"/>
</dbReference>
<dbReference type="EMBL" id="JALJEJ010000007">
    <property type="protein sequence ID" value="MCJ8211046.1"/>
    <property type="molecule type" value="Genomic_DNA"/>
</dbReference>
<evidence type="ECO:0000313" key="6">
    <source>
        <dbReference type="EMBL" id="MCJ8211046.1"/>
    </source>
</evidence>
<dbReference type="RefSeq" id="WP_245131270.1">
    <property type="nucleotide sequence ID" value="NZ_JALJEJ010000007.1"/>
</dbReference>
<dbReference type="GO" id="GO:0005886">
    <property type="term" value="C:plasma membrane"/>
    <property type="evidence" value="ECO:0007669"/>
    <property type="project" value="UniProtKB-SubCell"/>
</dbReference>
<feature type="binding site" evidence="5">
    <location>
        <position position="67"/>
    </location>
    <ligand>
        <name>Mg(2+)</name>
        <dbReference type="ChEBI" id="CHEBI:18420"/>
        <label>1</label>
        <note>catalytic</note>
    </ligand>
</feature>
<gene>
    <name evidence="4 6" type="primary">cysQ</name>
    <name evidence="6" type="ORF">MUY27_15110</name>
</gene>
<keyword evidence="4" id="KW-1003">Cell membrane</keyword>
<sequence length="259" mass="28840">MMNTAALLAIARNAALKAGAAIMKIYEQGAAEVNLKADLSPVTAADIAAHHIILELLEPCGLPVISEEGDTCNYSSRQNYEWYWLVDPLDGTKEFIKRNGEFTVNIALIHKHTPVAGVIYAPALHQLYWGSKDTGVYKEEDDVRIELTGLAATHSFEELLQREGLNIVISRSHLSEETLQFINRFNQPKLLSMGSSLKFMLLLENKADLYPKFGPCMEWDTAAAHAILNAAGRSIYQLNLQDELVYNKPDMTNPSFIAF</sequence>
<feature type="binding site" evidence="4">
    <location>
        <position position="87"/>
    </location>
    <ligand>
        <name>Mg(2+)</name>
        <dbReference type="ChEBI" id="CHEBI:18420"/>
        <label>1</label>
    </ligand>
</feature>
<feature type="binding site" evidence="4">
    <location>
        <begin position="89"/>
        <end position="92"/>
    </location>
    <ligand>
        <name>substrate</name>
    </ligand>
</feature>
<dbReference type="Pfam" id="PF00459">
    <property type="entry name" value="Inositol_P"/>
    <property type="match status" value="1"/>
</dbReference>
<dbReference type="SUPFAM" id="SSF56655">
    <property type="entry name" value="Carbohydrate phosphatase"/>
    <property type="match status" value="1"/>
</dbReference>
<dbReference type="HAMAP" id="MF_02095">
    <property type="entry name" value="CysQ"/>
    <property type="match status" value="1"/>
</dbReference>
<dbReference type="NCBIfam" id="TIGR01331">
    <property type="entry name" value="bisphos_cysQ"/>
    <property type="match status" value="1"/>
</dbReference>
<feature type="binding site" evidence="4">
    <location>
        <position position="87"/>
    </location>
    <ligand>
        <name>Mg(2+)</name>
        <dbReference type="ChEBI" id="CHEBI:18420"/>
        <label>2</label>
    </ligand>
</feature>
<dbReference type="PANTHER" id="PTHR43028">
    <property type="entry name" value="3'(2'),5'-BISPHOSPHATE NUCLEOTIDASE 1"/>
    <property type="match status" value="1"/>
</dbReference>
<feature type="binding site" evidence="4">
    <location>
        <position position="67"/>
    </location>
    <ligand>
        <name>substrate</name>
    </ligand>
</feature>
<keyword evidence="4 6" id="KW-0378">Hydrolase</keyword>
<dbReference type="PROSITE" id="PS00629">
    <property type="entry name" value="IMP_1"/>
    <property type="match status" value="1"/>
</dbReference>
<evidence type="ECO:0000313" key="7">
    <source>
        <dbReference type="Proteomes" id="UP001139450"/>
    </source>
</evidence>
<comment type="catalytic activity">
    <reaction evidence="1 4">
        <text>adenosine 3',5'-bisphosphate + H2O = AMP + phosphate</text>
        <dbReference type="Rhea" id="RHEA:10040"/>
        <dbReference type="ChEBI" id="CHEBI:15377"/>
        <dbReference type="ChEBI" id="CHEBI:43474"/>
        <dbReference type="ChEBI" id="CHEBI:58343"/>
        <dbReference type="ChEBI" id="CHEBI:456215"/>
        <dbReference type="EC" id="3.1.3.7"/>
    </reaction>
</comment>
<keyword evidence="7" id="KW-1185">Reference proteome</keyword>
<dbReference type="GO" id="GO:0000287">
    <property type="term" value="F:magnesium ion binding"/>
    <property type="evidence" value="ECO:0007669"/>
    <property type="project" value="UniProtKB-UniRule"/>
</dbReference>
<dbReference type="Gene3D" id="3.40.190.80">
    <property type="match status" value="1"/>
</dbReference>
<evidence type="ECO:0000256" key="4">
    <source>
        <dbReference type="HAMAP-Rule" id="MF_02095"/>
    </source>
</evidence>
<dbReference type="GO" id="GO:0000103">
    <property type="term" value="P:sulfate assimilation"/>
    <property type="evidence" value="ECO:0007669"/>
    <property type="project" value="TreeGrafter"/>
</dbReference>
<feature type="binding site" evidence="4 5">
    <location>
        <position position="220"/>
    </location>
    <ligand>
        <name>Mg(2+)</name>
        <dbReference type="ChEBI" id="CHEBI:18420"/>
        <label>2</label>
    </ligand>
</feature>
<feature type="binding site" evidence="4">
    <location>
        <position position="220"/>
    </location>
    <ligand>
        <name>substrate</name>
    </ligand>
</feature>
<dbReference type="Proteomes" id="UP001139450">
    <property type="component" value="Unassembled WGS sequence"/>
</dbReference>
<comment type="caution">
    <text evidence="6">The sequence shown here is derived from an EMBL/GenBank/DDBJ whole genome shotgun (WGS) entry which is preliminary data.</text>
</comment>
<comment type="subcellular location">
    <subcellularLocation>
        <location evidence="4">Cell membrane</location>
        <topology evidence="4">Peripheral membrane protein</topology>
        <orientation evidence="4">Cytoplasmic side</orientation>
    </subcellularLocation>
</comment>
<comment type="similarity">
    <text evidence="4">Belongs to the inositol monophosphatase superfamily. CysQ family.</text>
</comment>
<feature type="binding site" evidence="4">
    <location>
        <position position="89"/>
    </location>
    <ligand>
        <name>Mg(2+)</name>
        <dbReference type="ChEBI" id="CHEBI:18420"/>
        <label>1</label>
    </ligand>
</feature>
<evidence type="ECO:0000256" key="5">
    <source>
        <dbReference type="PIRSR" id="PIRSR600760-2"/>
    </source>
</evidence>
<evidence type="ECO:0000256" key="1">
    <source>
        <dbReference type="ARBA" id="ARBA00001625"/>
    </source>
</evidence>
<dbReference type="InterPro" id="IPR020583">
    <property type="entry name" value="Inositol_monoP_metal-BS"/>
</dbReference>
<proteinExistence type="inferred from homology"/>
<feature type="binding site" evidence="5">
    <location>
        <position position="89"/>
    </location>
    <ligand>
        <name>Mg(2+)</name>
        <dbReference type="ChEBI" id="CHEBI:18420"/>
        <label>1</label>
        <note>catalytic</note>
    </ligand>
</feature>
<dbReference type="CDD" id="cd01638">
    <property type="entry name" value="CysQ"/>
    <property type="match status" value="1"/>
</dbReference>
<dbReference type="InterPro" id="IPR050725">
    <property type="entry name" value="CysQ/Inositol_MonoPase"/>
</dbReference>
<keyword evidence="4" id="KW-0472">Membrane</keyword>
<dbReference type="PANTHER" id="PTHR43028:SF5">
    <property type="entry name" value="3'(2'),5'-BISPHOSPHATE NUCLEOTIDASE 1"/>
    <property type="match status" value="1"/>
</dbReference>
<name>A0A9X1X4W5_9SPHI</name>
<comment type="function">
    <text evidence="4">Converts adenosine-3',5'-bisphosphate (PAP) to AMP.</text>
</comment>
<evidence type="ECO:0000256" key="2">
    <source>
        <dbReference type="ARBA" id="ARBA00022723"/>
    </source>
</evidence>
<reference evidence="6" key="1">
    <citation type="submission" date="2022-04" db="EMBL/GenBank/DDBJ databases">
        <title>Mucilaginibacter sp. RS28 isolated from freshwater.</title>
        <authorList>
            <person name="Ko S.-R."/>
        </authorList>
    </citation>
    <scope>NUCLEOTIDE SEQUENCE</scope>
    <source>
        <strain evidence="6">RS28</strain>
    </source>
</reference>
<dbReference type="GO" id="GO:0050427">
    <property type="term" value="P:3'-phosphoadenosine 5'-phosphosulfate metabolic process"/>
    <property type="evidence" value="ECO:0007669"/>
    <property type="project" value="TreeGrafter"/>
</dbReference>
<dbReference type="InterPro" id="IPR006240">
    <property type="entry name" value="CysQ"/>
</dbReference>
<comment type="cofactor">
    <cofactor evidence="4 5">
        <name>Mg(2+)</name>
        <dbReference type="ChEBI" id="CHEBI:18420"/>
    </cofactor>
</comment>
<dbReference type="AlphaFoldDB" id="A0A9X1X4W5"/>